<evidence type="ECO:0000259" key="11">
    <source>
        <dbReference type="Pfam" id="PF07715"/>
    </source>
</evidence>
<dbReference type="InterPro" id="IPR012910">
    <property type="entry name" value="Plug_dom"/>
</dbReference>
<dbReference type="InterPro" id="IPR037066">
    <property type="entry name" value="Plug_dom_sf"/>
</dbReference>
<evidence type="ECO:0000313" key="13">
    <source>
        <dbReference type="Proteomes" id="UP001501508"/>
    </source>
</evidence>
<evidence type="ECO:0000256" key="9">
    <source>
        <dbReference type="RuleBase" id="RU003357"/>
    </source>
</evidence>
<dbReference type="Pfam" id="PF13715">
    <property type="entry name" value="CarbopepD_reg_2"/>
    <property type="match status" value="1"/>
</dbReference>
<keyword evidence="6 8" id="KW-0472">Membrane</keyword>
<sequence>MKKNVLFHKSLWMVMRITLYQVLLAGLFAGLAAAHDSRAQRILNQSVTLSETHARLGSVLEKIEKSVGVKFVYSTKINAGERVSLQTVGRPLSEVLQLLLTPLQIRYEVLDSRILLRKRAPSGITVTEHPAPPMAENQEISGKVTDEKGEGLPGVSVLVKGTQQGTVTGASGDFRLNIAGPESVLVFSFVGYMTQEITAGNVSDLQVTLQVDEKALEEVLVVGYGTQKKVDITGSVSAVDVRALKSIPTGSALQALQGQAAGVNVISSGVPGGNSTVFIRGITSFGSTGPLVLIDGVPGSINDLRSDEVESMQVLKDAGAAAIYGVRGANGVIVVTTKKGKSGQPVVTYDAFYGQQLPLKKNPFNLLNSEDFARLTLIANPASNIFKNGMPDYLYAGPGVVGAVKEGDPGADPSKYVFDQSNTPSNYLIQSVNKQGTDWFREVFKRAPMTNHNLAISGGTAKSSYMVSLGYFDQTGTLLNTYLRRYSMRINTDFKVRNHLRVGQNIYGYYRQNNGLDNLAVGNSVSHIYRMMPIVPVYDIMGNFGGSFAGPELGSGENPVSRQKRTENNRNNTWNLMGNVYAEADLLKDLTLRTSFGGTISSNYAVNFTFNSYNDAFFNNRENALSEGSGYGNSMIWTNTLRYGKKLGRHQLQVLLGTEALKSSGRSVSGSSNSLYATDFDYLVLGNGTKNFATGSSAYAEALFSTFGRLDYSFNEKYLLGVTVRRDGSSRFGSENRFGTFPSVSAGWRLSDEAFLKGVAWINDLKLKASYGILGSQNNINPENAYSLFGSTMTNSYYDLAGSSTGLTQGFFQSRNGNPRTGWERNVVTNIGLDALLFNNRLEAGVEYYNKSIEGLLFPEPLPATAGGAEPPTINIGDIRNRGVDISLLYRDRIGESLRYNLGVNVTTYRNEVVHIPDPGYFESAGGGSIIGTLIRNQVGHPVSSFYGYEVIGLFSSDRDVAESPVQNEAAPGRFKYRDANGDGKISTDDRVFFGNPNPDFTYGLNAGLEFRQFDFSAVFYGSQGNDLLNHVRYFTDFFSNPGGKSNVLLNAWTPENTNTTVPKVETVSSFSTSGVANSYYREDGSYLRLKSLLLGYQFTPEAIRKIGLSKLRVYLQAANLFTVTRYTGLDPEISGSSASFGADFGNYPGNQKSFLLGLNLAF</sequence>
<keyword evidence="12" id="KW-0675">Receptor</keyword>
<dbReference type="InterPro" id="IPR023996">
    <property type="entry name" value="TonB-dep_OMP_SusC/RagA"/>
</dbReference>
<dbReference type="NCBIfam" id="TIGR04056">
    <property type="entry name" value="OMP_RagA_SusC"/>
    <property type="match status" value="1"/>
</dbReference>
<comment type="subcellular location">
    <subcellularLocation>
        <location evidence="1 8">Cell outer membrane</location>
        <topology evidence="1 8">Multi-pass membrane protein</topology>
    </subcellularLocation>
</comment>
<dbReference type="Gene3D" id="2.170.130.10">
    <property type="entry name" value="TonB-dependent receptor, plug domain"/>
    <property type="match status" value="1"/>
</dbReference>
<dbReference type="SUPFAM" id="SSF56935">
    <property type="entry name" value="Porins"/>
    <property type="match status" value="1"/>
</dbReference>
<evidence type="ECO:0000256" key="3">
    <source>
        <dbReference type="ARBA" id="ARBA00022452"/>
    </source>
</evidence>
<dbReference type="Pfam" id="PF07715">
    <property type="entry name" value="Plug"/>
    <property type="match status" value="1"/>
</dbReference>
<evidence type="ECO:0000256" key="8">
    <source>
        <dbReference type="PROSITE-ProRule" id="PRU01360"/>
    </source>
</evidence>
<evidence type="ECO:0000256" key="1">
    <source>
        <dbReference type="ARBA" id="ARBA00004571"/>
    </source>
</evidence>
<feature type="domain" description="TonB-dependent receptor-like beta-barrel" evidence="10">
    <location>
        <begin position="513"/>
        <end position="1121"/>
    </location>
</feature>
<dbReference type="PROSITE" id="PS52016">
    <property type="entry name" value="TONB_DEPENDENT_REC_3"/>
    <property type="match status" value="1"/>
</dbReference>
<dbReference type="EMBL" id="BAABEY010000013">
    <property type="protein sequence ID" value="GAA4435834.1"/>
    <property type="molecule type" value="Genomic_DNA"/>
</dbReference>
<dbReference type="Gene3D" id="2.60.40.1120">
    <property type="entry name" value="Carboxypeptidase-like, regulatory domain"/>
    <property type="match status" value="1"/>
</dbReference>
<dbReference type="InterPro" id="IPR036942">
    <property type="entry name" value="Beta-barrel_TonB_sf"/>
</dbReference>
<evidence type="ECO:0000313" key="12">
    <source>
        <dbReference type="EMBL" id="GAA4435834.1"/>
    </source>
</evidence>
<dbReference type="RefSeq" id="WP_345027479.1">
    <property type="nucleotide sequence ID" value="NZ_BAABEY010000013.1"/>
</dbReference>
<evidence type="ECO:0000256" key="2">
    <source>
        <dbReference type="ARBA" id="ARBA00022448"/>
    </source>
</evidence>
<keyword evidence="7 8" id="KW-0998">Cell outer membrane</keyword>
<dbReference type="InterPro" id="IPR023997">
    <property type="entry name" value="TonB-dep_OMP_SusC/RagA_CS"/>
</dbReference>
<comment type="caution">
    <text evidence="12">The sequence shown here is derived from an EMBL/GenBank/DDBJ whole genome shotgun (WGS) entry which is preliminary data.</text>
</comment>
<feature type="domain" description="TonB-dependent receptor plug" evidence="11">
    <location>
        <begin position="229"/>
        <end position="332"/>
    </location>
</feature>
<dbReference type="InterPro" id="IPR000531">
    <property type="entry name" value="Beta-barrel_TonB"/>
</dbReference>
<proteinExistence type="inferred from homology"/>
<evidence type="ECO:0000256" key="5">
    <source>
        <dbReference type="ARBA" id="ARBA00023077"/>
    </source>
</evidence>
<accession>A0ABP8LVF8</accession>
<evidence type="ECO:0000256" key="4">
    <source>
        <dbReference type="ARBA" id="ARBA00022692"/>
    </source>
</evidence>
<gene>
    <name evidence="12" type="ORF">GCM10023091_13000</name>
</gene>
<dbReference type="InterPro" id="IPR039426">
    <property type="entry name" value="TonB-dep_rcpt-like"/>
</dbReference>
<keyword evidence="2 8" id="KW-0813">Transport</keyword>
<keyword evidence="13" id="KW-1185">Reference proteome</keyword>
<dbReference type="Gene3D" id="2.40.170.20">
    <property type="entry name" value="TonB-dependent receptor, beta-barrel domain"/>
    <property type="match status" value="1"/>
</dbReference>
<evidence type="ECO:0000259" key="10">
    <source>
        <dbReference type="Pfam" id="PF00593"/>
    </source>
</evidence>
<dbReference type="SUPFAM" id="SSF49464">
    <property type="entry name" value="Carboxypeptidase regulatory domain-like"/>
    <property type="match status" value="1"/>
</dbReference>
<keyword evidence="4 8" id="KW-0812">Transmembrane</keyword>
<evidence type="ECO:0000256" key="7">
    <source>
        <dbReference type="ARBA" id="ARBA00023237"/>
    </source>
</evidence>
<comment type="similarity">
    <text evidence="8 9">Belongs to the TonB-dependent receptor family.</text>
</comment>
<dbReference type="NCBIfam" id="TIGR04057">
    <property type="entry name" value="SusC_RagA_signa"/>
    <property type="match status" value="1"/>
</dbReference>
<dbReference type="Pfam" id="PF00593">
    <property type="entry name" value="TonB_dep_Rec_b-barrel"/>
    <property type="match status" value="1"/>
</dbReference>
<organism evidence="12 13">
    <name type="scientific">Ravibacter arvi</name>
    <dbReference type="NCBI Taxonomy" id="2051041"/>
    <lineage>
        <taxon>Bacteria</taxon>
        <taxon>Pseudomonadati</taxon>
        <taxon>Bacteroidota</taxon>
        <taxon>Cytophagia</taxon>
        <taxon>Cytophagales</taxon>
        <taxon>Spirosomataceae</taxon>
        <taxon>Ravibacter</taxon>
    </lineage>
</organism>
<dbReference type="InterPro" id="IPR008969">
    <property type="entry name" value="CarboxyPept-like_regulatory"/>
</dbReference>
<reference evidence="13" key="1">
    <citation type="journal article" date="2019" name="Int. J. Syst. Evol. Microbiol.">
        <title>The Global Catalogue of Microorganisms (GCM) 10K type strain sequencing project: providing services to taxonomists for standard genome sequencing and annotation.</title>
        <authorList>
            <consortium name="The Broad Institute Genomics Platform"/>
            <consortium name="The Broad Institute Genome Sequencing Center for Infectious Disease"/>
            <person name="Wu L."/>
            <person name="Ma J."/>
        </authorList>
    </citation>
    <scope>NUCLEOTIDE SEQUENCE [LARGE SCALE GENOMIC DNA]</scope>
    <source>
        <strain evidence="13">JCM 31920</strain>
    </source>
</reference>
<dbReference type="Proteomes" id="UP001501508">
    <property type="component" value="Unassembled WGS sequence"/>
</dbReference>
<name>A0ABP8LVF8_9BACT</name>
<keyword evidence="5 9" id="KW-0798">TonB box</keyword>
<protein>
    <submittedName>
        <fullName evidence="12">TonB-dependent receptor</fullName>
    </submittedName>
</protein>
<evidence type="ECO:0000256" key="6">
    <source>
        <dbReference type="ARBA" id="ARBA00023136"/>
    </source>
</evidence>
<keyword evidence="3 8" id="KW-1134">Transmembrane beta strand</keyword>